<reference evidence="3" key="1">
    <citation type="journal article" date="2014" name="Genome Biol. Evol.">
        <title>Gene Loss Rather Than Gene Gain Is Associated with a Host Jump from Monocots to Dicots in the Smut Fungus Melanopsichium pennsylvanicum.</title>
        <authorList>
            <person name="Sharma R."/>
            <person name="Mishra B."/>
            <person name="Runge F."/>
            <person name="Thines M."/>
        </authorList>
    </citation>
    <scope>NUCLEOTIDE SEQUENCE</scope>
    <source>
        <strain evidence="3">4</strain>
    </source>
</reference>
<feature type="domain" description="Serine aminopeptidase S33" evidence="2">
    <location>
        <begin position="52"/>
        <end position="299"/>
    </location>
</feature>
<name>A0A077RBD2_9BASI</name>
<sequence>MTTEAHTSAFNRENVKFVSNNDLIAAWVYRPTNAPLKGLNSTKSQQYPAMILGHGVGAVKEMGLDRYASRFTELGIICVAFDYRHFGESSGEPRQLLNIDLQLQDWDAALNYTSKLDDVDPDRIGIFGSSFGGGHVISVAAKDKRVKAVISQCPFTSGLYSSQTIGLVPLIKLGVLGLRDFLFSRGNNIIPIKLAGEPGESHESDSLSRKSFAAALMNAPDVYQYKQLIPPTMTLSNYVAARFALYLGFYNPGWKTSSIHCPILFAVCGKDTVAPPEPTLRYAKQAPKSTIKLYEHMGHFEIYTGQNFDIATKDYLEFLSKHL</sequence>
<protein>
    <recommendedName>
        <fullName evidence="2">Serine aminopeptidase S33 domain-containing protein</fullName>
    </recommendedName>
</protein>
<dbReference type="Gene3D" id="3.40.50.1820">
    <property type="entry name" value="alpha/beta hydrolase"/>
    <property type="match status" value="2"/>
</dbReference>
<dbReference type="PANTHER" id="PTHR22946">
    <property type="entry name" value="DIENELACTONE HYDROLASE DOMAIN-CONTAINING PROTEIN-RELATED"/>
    <property type="match status" value="1"/>
</dbReference>
<accession>A0A077RBD2</accession>
<dbReference type="PANTHER" id="PTHR22946:SF9">
    <property type="entry name" value="POLYKETIDE TRANSFERASE AF380"/>
    <property type="match status" value="1"/>
</dbReference>
<evidence type="ECO:0000313" key="3">
    <source>
        <dbReference type="EMBL" id="CDI54594.1"/>
    </source>
</evidence>
<dbReference type="InterPro" id="IPR022742">
    <property type="entry name" value="Hydrolase_4"/>
</dbReference>
<dbReference type="AlphaFoldDB" id="A0A077RBD2"/>
<dbReference type="InterPro" id="IPR050261">
    <property type="entry name" value="FrsA_esterase"/>
</dbReference>
<dbReference type="Pfam" id="PF12146">
    <property type="entry name" value="Hydrolase_4"/>
    <property type="match status" value="1"/>
</dbReference>
<organism evidence="3">
    <name type="scientific">Melanopsichium pennsylvanicum 4</name>
    <dbReference type="NCBI Taxonomy" id="1398559"/>
    <lineage>
        <taxon>Eukaryota</taxon>
        <taxon>Fungi</taxon>
        <taxon>Dikarya</taxon>
        <taxon>Basidiomycota</taxon>
        <taxon>Ustilaginomycotina</taxon>
        <taxon>Ustilaginomycetes</taxon>
        <taxon>Ustilaginales</taxon>
        <taxon>Ustilaginaceae</taxon>
        <taxon>Melanopsichium</taxon>
    </lineage>
</organism>
<keyword evidence="1" id="KW-0378">Hydrolase</keyword>
<dbReference type="GO" id="GO:0016788">
    <property type="term" value="F:hydrolase activity, acting on ester bonds"/>
    <property type="evidence" value="ECO:0007669"/>
    <property type="project" value="UniProtKB-ARBA"/>
</dbReference>
<dbReference type="InterPro" id="IPR029058">
    <property type="entry name" value="AB_hydrolase_fold"/>
</dbReference>
<dbReference type="EMBL" id="HG529618">
    <property type="protein sequence ID" value="CDI54594.1"/>
    <property type="molecule type" value="Genomic_DNA"/>
</dbReference>
<evidence type="ECO:0000256" key="1">
    <source>
        <dbReference type="ARBA" id="ARBA00022801"/>
    </source>
</evidence>
<evidence type="ECO:0000259" key="2">
    <source>
        <dbReference type="Pfam" id="PF12146"/>
    </source>
</evidence>
<dbReference type="SUPFAM" id="SSF53474">
    <property type="entry name" value="alpha/beta-Hydrolases"/>
    <property type="match status" value="1"/>
</dbReference>
<proteinExistence type="predicted"/>